<reference evidence="4 5" key="1">
    <citation type="journal article" date="2017" name="Plant Biotechnol. J.">
        <title>A comprehensive draft genome sequence for lupin (Lupinus angustifolius), an emerging health food: insights into plant-microbe interactions and legume evolution.</title>
        <authorList>
            <person name="Hane J.K."/>
            <person name="Ming Y."/>
            <person name="Kamphuis L.G."/>
            <person name="Nelson M.N."/>
            <person name="Garg G."/>
            <person name="Atkins C.A."/>
            <person name="Bayer P.E."/>
            <person name="Bravo A."/>
            <person name="Bringans S."/>
            <person name="Cannon S."/>
            <person name="Edwards D."/>
            <person name="Foley R."/>
            <person name="Gao L.L."/>
            <person name="Harrison M.J."/>
            <person name="Huang W."/>
            <person name="Hurgobin B."/>
            <person name="Li S."/>
            <person name="Liu C.W."/>
            <person name="McGrath A."/>
            <person name="Morahan G."/>
            <person name="Murray J."/>
            <person name="Weller J."/>
            <person name="Jian J."/>
            <person name="Singh K.B."/>
        </authorList>
    </citation>
    <scope>NUCLEOTIDE SEQUENCE [LARGE SCALE GENOMIC DNA]</scope>
    <source>
        <strain evidence="5">cv. Tanjil</strain>
        <tissue evidence="4">Whole plant</tissue>
    </source>
</reference>
<keyword evidence="5" id="KW-1185">Reference proteome</keyword>
<dbReference type="AlphaFoldDB" id="A0A1J7I3M1"/>
<evidence type="ECO:0000256" key="1">
    <source>
        <dbReference type="SAM" id="MobiDB-lite"/>
    </source>
</evidence>
<organism evidence="4 5">
    <name type="scientific">Lupinus angustifolius</name>
    <name type="common">Narrow-leaved blue lupine</name>
    <dbReference type="NCBI Taxonomy" id="3871"/>
    <lineage>
        <taxon>Eukaryota</taxon>
        <taxon>Viridiplantae</taxon>
        <taxon>Streptophyta</taxon>
        <taxon>Embryophyta</taxon>
        <taxon>Tracheophyta</taxon>
        <taxon>Spermatophyta</taxon>
        <taxon>Magnoliopsida</taxon>
        <taxon>eudicotyledons</taxon>
        <taxon>Gunneridae</taxon>
        <taxon>Pentapetalae</taxon>
        <taxon>rosids</taxon>
        <taxon>fabids</taxon>
        <taxon>Fabales</taxon>
        <taxon>Fabaceae</taxon>
        <taxon>Papilionoideae</taxon>
        <taxon>50 kb inversion clade</taxon>
        <taxon>genistoids sensu lato</taxon>
        <taxon>core genistoids</taxon>
        <taxon>Genisteae</taxon>
        <taxon>Lupinus</taxon>
    </lineage>
</organism>
<keyword evidence="2" id="KW-0812">Transmembrane</keyword>
<evidence type="ECO:0000313" key="5">
    <source>
        <dbReference type="Proteomes" id="UP000188354"/>
    </source>
</evidence>
<evidence type="ECO:0000256" key="2">
    <source>
        <dbReference type="SAM" id="Phobius"/>
    </source>
</evidence>
<dbReference type="Pfam" id="PF12776">
    <property type="entry name" value="Myb_DNA-bind_3"/>
    <property type="match status" value="2"/>
</dbReference>
<dbReference type="Gramene" id="OIW13242">
    <property type="protein sequence ID" value="OIW13242"/>
    <property type="gene ID" value="TanjilG_14175"/>
</dbReference>
<dbReference type="OMA" id="DACEYLS"/>
<evidence type="ECO:0000259" key="3">
    <source>
        <dbReference type="Pfam" id="PF12776"/>
    </source>
</evidence>
<feature type="compositionally biased region" description="Polar residues" evidence="1">
    <location>
        <begin position="494"/>
        <end position="513"/>
    </location>
</feature>
<gene>
    <name evidence="4" type="ORF">TanjilG_14175</name>
</gene>
<proteinExistence type="predicted"/>
<dbReference type="PANTHER" id="PTHR46929:SF29">
    <property type="entry name" value="MYB_SANT-LIKE DOMAIN-CONTAINING PROTEIN"/>
    <property type="match status" value="1"/>
</dbReference>
<dbReference type="EMBL" id="CM007364">
    <property type="protein sequence ID" value="OIW13242.1"/>
    <property type="molecule type" value="Genomic_DNA"/>
</dbReference>
<feature type="transmembrane region" description="Helical" evidence="2">
    <location>
        <begin position="12"/>
        <end position="37"/>
    </location>
</feature>
<dbReference type="STRING" id="3871.A0A1J7I3M1"/>
<feature type="region of interest" description="Disordered" evidence="1">
    <location>
        <begin position="486"/>
        <end position="521"/>
    </location>
</feature>
<accession>A0A1J7I3M1</accession>
<sequence>MSLQKWLWLSPFVIVLDLILFGSKGCISSLLVAPSWVMAPGSLGVAGPWLLCLLLAVCGCILWLWVAYAYHYTLAQQGEIEEGGGAVVVATYFVVKPFYHKHLDARSFRSRVFENYDQLCTIFGHFSEPLHRNESFPSDEHVEAVSACPFNYDTIVKDRGKHMRWTSEMDSCLSAVLVQQIRLGNRSKFDYKLKSAAFEAAVLAINEKFQLHLMKEHIKNRLKTWKKQYDILKELLKHSSFEWDQNRKMVMADDSVWNEYIKINPDARVLKGRVIRNFNELCVIIGHIDPPDISLNGNMSLTIDDVLEAEETNRHGTRNAMMKVKYVTWTDEMDHCLTELLVNQVMMGNKLEKNFKTSAYVVALTALNERFGLNLTIENIKNRLKTWKKQYDLVKEMLYLGGFKWDEGQKMVVATDSEWNEYIKKHPDAMHLRGRCIENFNELGLIVANEQTSGNWLENYERPDVNLSPNYEELAETPALMLDHEETSHDNASDEVQGSSEQTGARPSSSHSKQPSKRRRTSDVLLQMMSVMAADIGRIADSLTESNKTVCLEEVVEKVQNIDEFDDDLIIEACEYLCFDDKRACIFLKLDERLRKKWLLKRLRG</sequence>
<feature type="domain" description="Myb/SANT-like" evidence="3">
    <location>
        <begin position="164"/>
        <end position="260"/>
    </location>
</feature>
<keyword evidence="2" id="KW-0472">Membrane</keyword>
<evidence type="ECO:0000313" key="4">
    <source>
        <dbReference type="EMBL" id="OIW13242.1"/>
    </source>
</evidence>
<name>A0A1J7I3M1_LUPAN</name>
<feature type="domain" description="Myb/SANT-like" evidence="3">
    <location>
        <begin position="328"/>
        <end position="422"/>
    </location>
</feature>
<dbReference type="InterPro" id="IPR024752">
    <property type="entry name" value="Myb/SANT-like_dom"/>
</dbReference>
<keyword evidence="2" id="KW-1133">Transmembrane helix</keyword>
<dbReference type="Proteomes" id="UP000188354">
    <property type="component" value="Chromosome LG04"/>
</dbReference>
<feature type="transmembrane region" description="Helical" evidence="2">
    <location>
        <begin position="49"/>
        <end position="70"/>
    </location>
</feature>
<dbReference type="PANTHER" id="PTHR46929">
    <property type="entry name" value="EXPRESSED PROTEIN"/>
    <property type="match status" value="1"/>
</dbReference>
<protein>
    <recommendedName>
        <fullName evidence="3">Myb/SANT-like domain-containing protein</fullName>
    </recommendedName>
</protein>